<gene>
    <name evidence="1" type="ORF">EGW08_017008</name>
</gene>
<dbReference type="OrthoDB" id="10522548at2759"/>
<keyword evidence="2" id="KW-1185">Reference proteome</keyword>
<accession>A0A433T104</accession>
<dbReference type="AlphaFoldDB" id="A0A433T104"/>
<sequence length="210" mass="22581">MLGDFLAAVLQFDEASEGRSHDRLSVLLARLSLIAIQLHTAFALLQPAHLVHDPPVDSRAPHGPQVPVSHWIEGGRQFGVLVARLLFDSGPQVQPDAPLAVHELLAGVPALLVVRSLGEMFYSVQVVLVELVDGGSVLALPQLGLVSGDVAHYGLCVLVHAVVDHDIVTWPPLCRARVLRRVAAWRMTVHGWITRAVGGLHSADTSRCAV</sequence>
<organism evidence="1 2">
    <name type="scientific">Elysia chlorotica</name>
    <name type="common">Eastern emerald elysia</name>
    <name type="synonym">Sea slug</name>
    <dbReference type="NCBI Taxonomy" id="188477"/>
    <lineage>
        <taxon>Eukaryota</taxon>
        <taxon>Metazoa</taxon>
        <taxon>Spiralia</taxon>
        <taxon>Lophotrochozoa</taxon>
        <taxon>Mollusca</taxon>
        <taxon>Gastropoda</taxon>
        <taxon>Heterobranchia</taxon>
        <taxon>Euthyneura</taxon>
        <taxon>Panpulmonata</taxon>
        <taxon>Sacoglossa</taxon>
        <taxon>Placobranchoidea</taxon>
        <taxon>Plakobranchidae</taxon>
        <taxon>Elysia</taxon>
    </lineage>
</organism>
<proteinExistence type="predicted"/>
<dbReference type="EMBL" id="RQTK01000761">
    <property type="protein sequence ID" value="RUS75218.1"/>
    <property type="molecule type" value="Genomic_DNA"/>
</dbReference>
<dbReference type="Proteomes" id="UP000271974">
    <property type="component" value="Unassembled WGS sequence"/>
</dbReference>
<evidence type="ECO:0000313" key="2">
    <source>
        <dbReference type="Proteomes" id="UP000271974"/>
    </source>
</evidence>
<name>A0A433T104_ELYCH</name>
<evidence type="ECO:0000313" key="1">
    <source>
        <dbReference type="EMBL" id="RUS75218.1"/>
    </source>
</evidence>
<comment type="caution">
    <text evidence="1">The sequence shown here is derived from an EMBL/GenBank/DDBJ whole genome shotgun (WGS) entry which is preliminary data.</text>
</comment>
<protein>
    <submittedName>
        <fullName evidence="1">Uncharacterized protein</fullName>
    </submittedName>
</protein>
<reference evidence="1 2" key="1">
    <citation type="submission" date="2019-01" db="EMBL/GenBank/DDBJ databases">
        <title>A draft genome assembly of the solar-powered sea slug Elysia chlorotica.</title>
        <authorList>
            <person name="Cai H."/>
            <person name="Li Q."/>
            <person name="Fang X."/>
            <person name="Li J."/>
            <person name="Curtis N.E."/>
            <person name="Altenburger A."/>
            <person name="Shibata T."/>
            <person name="Feng M."/>
            <person name="Maeda T."/>
            <person name="Schwartz J.A."/>
            <person name="Shigenobu S."/>
            <person name="Lundholm N."/>
            <person name="Nishiyama T."/>
            <person name="Yang H."/>
            <person name="Hasebe M."/>
            <person name="Li S."/>
            <person name="Pierce S.K."/>
            <person name="Wang J."/>
        </authorList>
    </citation>
    <scope>NUCLEOTIDE SEQUENCE [LARGE SCALE GENOMIC DNA]</scope>
    <source>
        <strain evidence="1">EC2010</strain>
        <tissue evidence="1">Whole organism of an adult</tissue>
    </source>
</reference>